<evidence type="ECO:0000313" key="3">
    <source>
        <dbReference type="Proteomes" id="UP001181622"/>
    </source>
</evidence>
<dbReference type="InterPro" id="IPR021698">
    <property type="entry name" value="DUF3280"/>
</dbReference>
<accession>A0ABU1DBI1</accession>
<organism evidence="2 3">
    <name type="scientific">Chelatococcus sambhunathii</name>
    <dbReference type="NCBI Taxonomy" id="363953"/>
    <lineage>
        <taxon>Bacteria</taxon>
        <taxon>Pseudomonadati</taxon>
        <taxon>Pseudomonadota</taxon>
        <taxon>Alphaproteobacteria</taxon>
        <taxon>Hyphomicrobiales</taxon>
        <taxon>Chelatococcaceae</taxon>
        <taxon>Chelatococcus</taxon>
    </lineage>
</organism>
<dbReference type="Pfam" id="PF11684">
    <property type="entry name" value="DUF3280"/>
    <property type="match status" value="1"/>
</dbReference>
<comment type="caution">
    <text evidence="2">The sequence shown here is derived from an EMBL/GenBank/DDBJ whole genome shotgun (WGS) entry which is preliminary data.</text>
</comment>
<feature type="signal peptide" evidence="1">
    <location>
        <begin position="1"/>
        <end position="49"/>
    </location>
</feature>
<protein>
    <submittedName>
        <fullName evidence="2">DUF3280 domain-containing protein</fullName>
    </submittedName>
</protein>
<name>A0ABU1DBI1_9HYPH</name>
<gene>
    <name evidence="2" type="ORF">IHQ68_01940</name>
</gene>
<keyword evidence="1" id="KW-0732">Signal</keyword>
<keyword evidence="3" id="KW-1185">Reference proteome</keyword>
<dbReference type="EMBL" id="JADBEO010000003">
    <property type="protein sequence ID" value="MDR4305383.1"/>
    <property type="molecule type" value="Genomic_DNA"/>
</dbReference>
<proteinExistence type="predicted"/>
<feature type="chain" id="PRO_5046078230" evidence="1">
    <location>
        <begin position="50"/>
        <end position="203"/>
    </location>
</feature>
<dbReference type="RefSeq" id="WP_309388434.1">
    <property type="nucleotide sequence ID" value="NZ_JADBEO010000003.1"/>
</dbReference>
<sequence>MTSIEQIRGKEHAPQGGRRRVLTQRLRAARFAPLLAALALAIAPTTARADQAVSAAVLNTYFQNDHAEWVPTSDAERRRMTAMVDTFKLMLEKSGRYSFKPVDPAIQERITKDQKMGECGGCELGYGKEVGVDQVAWIEVQKVSELILNLNVYMADVKTGKQVFVKSVDLRGNNDESWQHSIKFLVRRYMLHPEQYTQTDSKS</sequence>
<dbReference type="Proteomes" id="UP001181622">
    <property type="component" value="Unassembled WGS sequence"/>
</dbReference>
<evidence type="ECO:0000313" key="2">
    <source>
        <dbReference type="EMBL" id="MDR4305383.1"/>
    </source>
</evidence>
<reference evidence="2" key="1">
    <citation type="submission" date="2020-10" db="EMBL/GenBank/DDBJ databases">
        <authorList>
            <person name="Abbas A."/>
            <person name="Razzaq R."/>
            <person name="Waqas M."/>
            <person name="Abbas N."/>
            <person name="Nielsen T.K."/>
            <person name="Hansen L.H."/>
            <person name="Hussain S."/>
            <person name="Shahid M."/>
        </authorList>
    </citation>
    <scope>NUCLEOTIDE SEQUENCE</scope>
    <source>
        <strain evidence="2">S14</strain>
    </source>
</reference>
<evidence type="ECO:0000256" key="1">
    <source>
        <dbReference type="SAM" id="SignalP"/>
    </source>
</evidence>